<protein>
    <submittedName>
        <fullName evidence="1">High-affnity carbon uptake protein Hat/HatR</fullName>
    </submittedName>
</protein>
<dbReference type="InterPro" id="IPR006311">
    <property type="entry name" value="TAT_signal"/>
</dbReference>
<organism evidence="1 2">
    <name type="scientific">Fimbriiglobus ruber</name>
    <dbReference type="NCBI Taxonomy" id="1908690"/>
    <lineage>
        <taxon>Bacteria</taxon>
        <taxon>Pseudomonadati</taxon>
        <taxon>Planctomycetota</taxon>
        <taxon>Planctomycetia</taxon>
        <taxon>Gemmatales</taxon>
        <taxon>Gemmataceae</taxon>
        <taxon>Fimbriiglobus</taxon>
    </lineage>
</organism>
<dbReference type="InterPro" id="IPR011044">
    <property type="entry name" value="Quino_amine_DH_bsu"/>
</dbReference>
<sequence>MPPAHPDRRDVLLAGAAALAAGYADLAAAPVRSPAPVSAAADPPLPAGMIAQFGSPRFRCPKDPTALKLSPRGRYILAFTETALYIFETATGQLTGELTLPDDYKFLLQFPDEDTAVIPINPWPAGNIALLRVDLRSAAALRIPTKINLLPEEEAVLSPDVTGFVVSFGDRVRYFALPHGRKVWVAHDDIVLDPKPCFSPDGRLLAVAMIDAVVVYDVQSGTVVYRFPAKNGPGEPYLAFTPDGQKLAYDRSEMVVWTLATGNRRVIENTIFPSSLFVGATEYVCWTRTDQKCGFEATSWDRPERVRRFEVPAFYDSRHDADRQSERVVAANAQIAVTNLDGGGLVVWDTPTGKILPQSVDPPCALMSPCFGPTGRILARPWSPTPPAGWWSWDVSTGAVRRFGPWEQAWLSPDERYVARAEKRCAETLLEIELTGTTDGHRICGLLIPGGESSPPWFSGDGTLLAATDNVSHLYTRRLPGGRQQVITLGKGRNRVTELVDFSHTGRTAVLTSRDSDVPGTDQEICVVDVAAGEVLHRFQFGDTLAVGSISRDGTRFLIWKADKSSTGQYDSVIRIVVYDTATGTILSESLDYFVTFPDSHFPARFSPDNRAVVVPVSTHEVVVRELVDGGGIRKRFHTRGTATGAAFGPDGTALAITSCDAPLNLWDYRGLRAAHPAPEPVAVHRAWDDLTGFDAAGAFAAIQTLARAPDLSLPLIRKKLPPAVPVAETRVRQLVGDLGAPDYPTRARADAALRALGRHATASLKAEYDLATDPERRSRLAAILSSSPRRTPSQLRVIRAVEAVEWIGTPDAARLLRAWADGASGALLTTEAQAALRRLRPVSG</sequence>
<dbReference type="OrthoDB" id="242699at2"/>
<dbReference type="PANTHER" id="PTHR19879:SF9">
    <property type="entry name" value="TRANSCRIPTION INITIATION FACTOR TFIID SUBUNIT 5"/>
    <property type="match status" value="1"/>
</dbReference>
<accession>A0A225DE93</accession>
<dbReference type="AlphaFoldDB" id="A0A225DE93"/>
<gene>
    <name evidence="1" type="ORF">FRUB_07084</name>
</gene>
<dbReference type="EMBL" id="NIDE01000014">
    <property type="protein sequence ID" value="OWK37964.1"/>
    <property type="molecule type" value="Genomic_DNA"/>
</dbReference>
<proteinExistence type="predicted"/>
<dbReference type="PROSITE" id="PS51318">
    <property type="entry name" value="TAT"/>
    <property type="match status" value="1"/>
</dbReference>
<keyword evidence="2" id="KW-1185">Reference proteome</keyword>
<dbReference type="InterPro" id="IPR015943">
    <property type="entry name" value="WD40/YVTN_repeat-like_dom_sf"/>
</dbReference>
<dbReference type="Gene3D" id="2.130.10.10">
    <property type="entry name" value="YVTN repeat-like/Quinoprotein amine dehydrogenase"/>
    <property type="match status" value="3"/>
</dbReference>
<dbReference type="SUPFAM" id="SSF82171">
    <property type="entry name" value="DPP6 N-terminal domain-like"/>
    <property type="match status" value="1"/>
</dbReference>
<dbReference type="Proteomes" id="UP000214646">
    <property type="component" value="Unassembled WGS sequence"/>
</dbReference>
<evidence type="ECO:0000313" key="1">
    <source>
        <dbReference type="EMBL" id="OWK37964.1"/>
    </source>
</evidence>
<reference evidence="2" key="1">
    <citation type="submission" date="2017-06" db="EMBL/GenBank/DDBJ databases">
        <title>Genome analysis of Fimbriiglobus ruber SP5, the first member of the order Planctomycetales with confirmed chitinolytic capability.</title>
        <authorList>
            <person name="Ravin N.V."/>
            <person name="Rakitin A.L."/>
            <person name="Ivanova A.A."/>
            <person name="Beletsky A.V."/>
            <person name="Kulichevskaya I.S."/>
            <person name="Mardanov A.V."/>
            <person name="Dedysh S.N."/>
        </authorList>
    </citation>
    <scope>NUCLEOTIDE SEQUENCE [LARGE SCALE GENOMIC DNA]</scope>
    <source>
        <strain evidence="2">SP5</strain>
    </source>
</reference>
<name>A0A225DE93_9BACT</name>
<dbReference type="SUPFAM" id="SSF50969">
    <property type="entry name" value="YVTN repeat-like/Quinoprotein amine dehydrogenase"/>
    <property type="match status" value="1"/>
</dbReference>
<dbReference type="PANTHER" id="PTHR19879">
    <property type="entry name" value="TRANSCRIPTION INITIATION FACTOR TFIID"/>
    <property type="match status" value="1"/>
</dbReference>
<dbReference type="RefSeq" id="WP_088257782.1">
    <property type="nucleotide sequence ID" value="NZ_NIDE01000014.1"/>
</dbReference>
<comment type="caution">
    <text evidence="1">The sequence shown here is derived from an EMBL/GenBank/DDBJ whole genome shotgun (WGS) entry which is preliminary data.</text>
</comment>
<evidence type="ECO:0000313" key="2">
    <source>
        <dbReference type="Proteomes" id="UP000214646"/>
    </source>
</evidence>